<dbReference type="RefSeq" id="WP_215487452.1">
    <property type="nucleotide sequence ID" value="NZ_BAAAPJ010000002.1"/>
</dbReference>
<evidence type="ECO:0000313" key="2">
    <source>
        <dbReference type="Proteomes" id="UP000740605"/>
    </source>
</evidence>
<evidence type="ECO:0008006" key="3">
    <source>
        <dbReference type="Google" id="ProtNLM"/>
    </source>
</evidence>
<evidence type="ECO:0000313" key="1">
    <source>
        <dbReference type="EMBL" id="MBT8798211.1"/>
    </source>
</evidence>
<accession>A0ABS5XUW0</accession>
<sequence length="452" mass="50656">MSEGIIALREGADDARAEIAQMRAASDRRLEELEARVSAFPAYVAHVRASADRAARRGTLRRQALRIVFLAHNKDAWDSIGEVVEIMRASEDFDPVVVSVPHHYGGEAPPRGEGRMHRFLTERGIPHLRLRKDEHMWAEELLRALDPDVVFRQSQWDADVNPAFSADSLGWTRLALIPYETVNPTRNVPWDDPPVDSALDQHWHRAAWLVFCANDDVLEIARHRTLTGGRQFRAVGHPKADALRRAAPFWPFADDAAGPTKVVWSAHHSILDGWNDFGMFPRVKDDMLRWAEEEPDTQFVFTHHPYLRGTIRRPESGLSATDFRDWLDAWNALPNTAYWRGAYAPVLASTDVVITDGPSMITEAQVLGKPTVFLERAEHIEFNDVGKRLVRGVHRVADVAGARSAASEIFVDGDRLAVIQRENADHLFGAPGAAQRIVDTILAEARAEVARG</sequence>
<protein>
    <recommendedName>
        <fullName evidence="3">UDP-N-acetylglucosamine 2-epimerase domain-containing protein</fullName>
    </recommendedName>
</protein>
<gene>
    <name evidence="1" type="ORF">J0P97_09020</name>
</gene>
<keyword evidence="2" id="KW-1185">Reference proteome</keyword>
<organism evidence="1 2">
    <name type="scientific">Microbacterium flavum</name>
    <dbReference type="NCBI Taxonomy" id="415216"/>
    <lineage>
        <taxon>Bacteria</taxon>
        <taxon>Bacillati</taxon>
        <taxon>Actinomycetota</taxon>
        <taxon>Actinomycetes</taxon>
        <taxon>Micrococcales</taxon>
        <taxon>Microbacteriaceae</taxon>
        <taxon>Microbacterium</taxon>
    </lineage>
</organism>
<name>A0ABS5XUW0_9MICO</name>
<dbReference type="SUPFAM" id="SSF53756">
    <property type="entry name" value="UDP-Glycosyltransferase/glycogen phosphorylase"/>
    <property type="match status" value="1"/>
</dbReference>
<reference evidence="1 2" key="1">
    <citation type="submission" date="2021-03" db="EMBL/GenBank/DDBJ databases">
        <title>Microbacterium pauli sp. nov., isolated from microfiltered milk.</title>
        <authorList>
            <person name="Bellassi P."/>
            <person name="Fontana A."/>
            <person name="Callegari M.L."/>
            <person name="Lorenzo M."/>
            <person name="Cappa F."/>
        </authorList>
    </citation>
    <scope>NUCLEOTIDE SEQUENCE [LARGE SCALE GENOMIC DNA]</scope>
    <source>
        <strain evidence="1 2">DSM 18909</strain>
    </source>
</reference>
<dbReference type="EMBL" id="JAFLHG010000007">
    <property type="protein sequence ID" value="MBT8798211.1"/>
    <property type="molecule type" value="Genomic_DNA"/>
</dbReference>
<dbReference type="Proteomes" id="UP000740605">
    <property type="component" value="Unassembled WGS sequence"/>
</dbReference>
<comment type="caution">
    <text evidence="1">The sequence shown here is derived from an EMBL/GenBank/DDBJ whole genome shotgun (WGS) entry which is preliminary data.</text>
</comment>
<proteinExistence type="predicted"/>